<feature type="domain" description="Beta-lactamase-related" evidence="3">
    <location>
        <begin position="21"/>
        <end position="328"/>
    </location>
</feature>
<protein>
    <submittedName>
        <fullName evidence="4">Serine hydrolase</fullName>
    </submittedName>
</protein>
<name>A0A7X2H4Z7_9BACL</name>
<dbReference type="AlphaFoldDB" id="A0A7X2H4Z7"/>
<dbReference type="PANTHER" id="PTHR46825:SF11">
    <property type="entry name" value="PENICILLIN-BINDING PROTEIN 4"/>
    <property type="match status" value="1"/>
</dbReference>
<dbReference type="Gene3D" id="3.40.710.10">
    <property type="entry name" value="DD-peptidase/beta-lactamase superfamily"/>
    <property type="match status" value="1"/>
</dbReference>
<keyword evidence="4" id="KW-0378">Hydrolase</keyword>
<dbReference type="PANTHER" id="PTHR46825">
    <property type="entry name" value="D-ALANYL-D-ALANINE-CARBOXYPEPTIDASE/ENDOPEPTIDASE AMPH"/>
    <property type="match status" value="1"/>
</dbReference>
<dbReference type="Proteomes" id="UP000463051">
    <property type="component" value="Unassembled WGS sequence"/>
</dbReference>
<dbReference type="GO" id="GO:0016020">
    <property type="term" value="C:membrane"/>
    <property type="evidence" value="ECO:0007669"/>
    <property type="project" value="UniProtKB-SubCell"/>
</dbReference>
<proteinExistence type="predicted"/>
<comment type="caution">
    <text evidence="4">The sequence shown here is derived from an EMBL/GenBank/DDBJ whole genome shotgun (WGS) entry which is preliminary data.</text>
</comment>
<accession>A0A7X2H4Z7</accession>
<dbReference type="InterPro" id="IPR050491">
    <property type="entry name" value="AmpC-like"/>
</dbReference>
<dbReference type="EMBL" id="WJXB01000003">
    <property type="protein sequence ID" value="MRN53505.1"/>
    <property type="molecule type" value="Genomic_DNA"/>
</dbReference>
<dbReference type="Pfam" id="PF00144">
    <property type="entry name" value="Beta-lactamase"/>
    <property type="match status" value="1"/>
</dbReference>
<keyword evidence="2" id="KW-0472">Membrane</keyword>
<gene>
    <name evidence="4" type="ORF">GJB61_10915</name>
</gene>
<dbReference type="RefSeq" id="WP_154118522.1">
    <property type="nucleotide sequence ID" value="NZ_WJXB01000003.1"/>
</dbReference>
<dbReference type="GO" id="GO:0016787">
    <property type="term" value="F:hydrolase activity"/>
    <property type="evidence" value="ECO:0007669"/>
    <property type="project" value="UniProtKB-KW"/>
</dbReference>
<evidence type="ECO:0000256" key="2">
    <source>
        <dbReference type="ARBA" id="ARBA00023136"/>
    </source>
</evidence>
<dbReference type="SUPFAM" id="SSF56601">
    <property type="entry name" value="beta-lactamase/transpeptidase-like"/>
    <property type="match status" value="1"/>
</dbReference>
<reference evidence="4 5" key="1">
    <citation type="submission" date="2019-11" db="EMBL/GenBank/DDBJ databases">
        <title>Paenibacillus monticola sp. nov., a novel PGPR strain isolated from mountain sample in China.</title>
        <authorList>
            <person name="Zhao Q."/>
            <person name="Li H.-P."/>
            <person name="Zhang J.-L."/>
        </authorList>
    </citation>
    <scope>NUCLEOTIDE SEQUENCE [LARGE SCALE GENOMIC DNA]</scope>
    <source>
        <strain evidence="4 5">LC-T2</strain>
    </source>
</reference>
<sequence>MHLGYIAPSVHTKAIEIGFSGAVLVQQNDKDLAKGAYGYANKSDCVPNNLNTRFGMASGCKLFTAIAICQLVEQGKLAFEGRLSAYLPNVDVNFPHFSPDITVHHLLTHSSGIPDYFDEETMDDFAELWQSSPMYTLRRLADFIPMFGELPMKFTPGERFHYNNAGYILLGLLVEELSGLEFADYVEQHIFRACGMERSGYFVMDALPTNTALGYIDESNGIWRTNIYSLPVKGGADGGAFVTAPEMLLLWQCLLNHTLLSPELTTLLLTPHIHEGAEEYYGYGVWITMQNGELFKFHLMGADPGVSFRSAVYPACGVTVIILCNESRGTYQMLQAIEKCL</sequence>
<dbReference type="InterPro" id="IPR012338">
    <property type="entry name" value="Beta-lactam/transpept-like"/>
</dbReference>
<evidence type="ECO:0000256" key="1">
    <source>
        <dbReference type="ARBA" id="ARBA00004370"/>
    </source>
</evidence>
<keyword evidence="5" id="KW-1185">Reference proteome</keyword>
<evidence type="ECO:0000313" key="5">
    <source>
        <dbReference type="Proteomes" id="UP000463051"/>
    </source>
</evidence>
<comment type="subcellular location">
    <subcellularLocation>
        <location evidence="1">Membrane</location>
    </subcellularLocation>
</comment>
<evidence type="ECO:0000259" key="3">
    <source>
        <dbReference type="Pfam" id="PF00144"/>
    </source>
</evidence>
<dbReference type="InterPro" id="IPR001466">
    <property type="entry name" value="Beta-lactam-related"/>
</dbReference>
<organism evidence="4 5">
    <name type="scientific">Paenibacillus monticola</name>
    <dbReference type="NCBI Taxonomy" id="2666075"/>
    <lineage>
        <taxon>Bacteria</taxon>
        <taxon>Bacillati</taxon>
        <taxon>Bacillota</taxon>
        <taxon>Bacilli</taxon>
        <taxon>Bacillales</taxon>
        <taxon>Paenibacillaceae</taxon>
        <taxon>Paenibacillus</taxon>
    </lineage>
</organism>
<evidence type="ECO:0000313" key="4">
    <source>
        <dbReference type="EMBL" id="MRN53505.1"/>
    </source>
</evidence>